<comment type="caution">
    <text evidence="2">The sequence shown here is derived from an EMBL/GenBank/DDBJ whole genome shotgun (WGS) entry which is preliminary data.</text>
</comment>
<protein>
    <submittedName>
        <fullName evidence="2">Uncharacterized protein</fullName>
    </submittedName>
</protein>
<evidence type="ECO:0000313" key="3">
    <source>
        <dbReference type="Proteomes" id="UP000036471"/>
    </source>
</evidence>
<sequence length="88" mass="9286">MAKMFITGSAQSPSTEEFKARIARLSAMPVHTASSANARKNRPSKPGFGKSFPQDSAEAREPTETDDTPEASAEGEGEGAENAEKDAD</sequence>
<feature type="region of interest" description="Disordered" evidence="1">
    <location>
        <begin position="29"/>
        <end position="88"/>
    </location>
</feature>
<dbReference type="EMBL" id="JTHG01000061">
    <property type="protein sequence ID" value="KMO25199.1"/>
    <property type="molecule type" value="Genomic_DNA"/>
</dbReference>
<feature type="compositionally biased region" description="Acidic residues" evidence="1">
    <location>
        <begin position="64"/>
        <end position="81"/>
    </location>
</feature>
<organism evidence="2 3">
    <name type="scientific">Methylobacterium indicum</name>
    <dbReference type="NCBI Taxonomy" id="1775910"/>
    <lineage>
        <taxon>Bacteria</taxon>
        <taxon>Pseudomonadati</taxon>
        <taxon>Pseudomonadota</taxon>
        <taxon>Alphaproteobacteria</taxon>
        <taxon>Hyphomicrobiales</taxon>
        <taxon>Methylobacteriaceae</taxon>
        <taxon>Methylobacterium</taxon>
    </lineage>
</organism>
<evidence type="ECO:0000256" key="1">
    <source>
        <dbReference type="SAM" id="MobiDB-lite"/>
    </source>
</evidence>
<dbReference type="RefSeq" id="WP_048426220.1">
    <property type="nucleotide sequence ID" value="NZ_JTHF01000030.1"/>
</dbReference>
<accession>A0ABR5HFC7</accession>
<feature type="region of interest" description="Disordered" evidence="1">
    <location>
        <begin position="1"/>
        <end position="20"/>
    </location>
</feature>
<keyword evidence="3" id="KW-1185">Reference proteome</keyword>
<reference evidence="2 3" key="1">
    <citation type="submission" date="2014-11" db="EMBL/GenBank/DDBJ databases">
        <title>Comparative genomics of Methylobacterium species.</title>
        <authorList>
            <person name="Chaudhry V."/>
            <person name="Patil P.B."/>
        </authorList>
    </citation>
    <scope>NUCLEOTIDE SEQUENCE [LARGE SCALE GENOMIC DNA]</scope>
    <source>
        <strain evidence="2 3">SE3.6</strain>
    </source>
</reference>
<gene>
    <name evidence="2" type="ORF">QR79_08725</name>
</gene>
<dbReference type="Proteomes" id="UP000036471">
    <property type="component" value="Unassembled WGS sequence"/>
</dbReference>
<evidence type="ECO:0000313" key="2">
    <source>
        <dbReference type="EMBL" id="KMO25199.1"/>
    </source>
</evidence>
<name>A0ABR5HFC7_9HYPH</name>
<proteinExistence type="predicted"/>